<evidence type="ECO:0000313" key="4">
    <source>
        <dbReference type="Proteomes" id="UP001610563"/>
    </source>
</evidence>
<dbReference type="Gene3D" id="3.20.20.100">
    <property type="entry name" value="NADP-dependent oxidoreductase domain"/>
    <property type="match status" value="1"/>
</dbReference>
<proteinExistence type="predicted"/>
<organism evidence="3 4">
    <name type="scientific">Aspergillus keveii</name>
    <dbReference type="NCBI Taxonomy" id="714993"/>
    <lineage>
        <taxon>Eukaryota</taxon>
        <taxon>Fungi</taxon>
        <taxon>Dikarya</taxon>
        <taxon>Ascomycota</taxon>
        <taxon>Pezizomycotina</taxon>
        <taxon>Eurotiomycetes</taxon>
        <taxon>Eurotiomycetidae</taxon>
        <taxon>Eurotiales</taxon>
        <taxon>Aspergillaceae</taxon>
        <taxon>Aspergillus</taxon>
        <taxon>Aspergillus subgen. Nidulantes</taxon>
    </lineage>
</organism>
<dbReference type="SUPFAM" id="SSF51430">
    <property type="entry name" value="NAD(P)-linked oxidoreductase"/>
    <property type="match status" value="1"/>
</dbReference>
<dbReference type="EMBL" id="JBFTWV010000095">
    <property type="protein sequence ID" value="KAL2787488.1"/>
    <property type="molecule type" value="Genomic_DNA"/>
</dbReference>
<dbReference type="InterPro" id="IPR050791">
    <property type="entry name" value="Aldo-Keto_reductase"/>
</dbReference>
<accession>A0ABR4FW43</accession>
<feature type="domain" description="NADP-dependent oxidoreductase" evidence="2">
    <location>
        <begin position="8"/>
        <end position="296"/>
    </location>
</feature>
<dbReference type="PANTHER" id="PTHR43625:SF40">
    <property type="entry name" value="ALDO-KETO REDUCTASE YAKC [NADP(+)]"/>
    <property type="match status" value="1"/>
</dbReference>
<evidence type="ECO:0000259" key="2">
    <source>
        <dbReference type="Pfam" id="PF00248"/>
    </source>
</evidence>
<comment type="caution">
    <text evidence="3">The sequence shown here is derived from an EMBL/GenBank/DDBJ whole genome shotgun (WGS) entry which is preliminary data.</text>
</comment>
<dbReference type="Proteomes" id="UP001610563">
    <property type="component" value="Unassembled WGS sequence"/>
</dbReference>
<evidence type="ECO:0000313" key="3">
    <source>
        <dbReference type="EMBL" id="KAL2787488.1"/>
    </source>
</evidence>
<dbReference type="Pfam" id="PF00248">
    <property type="entry name" value="Aldo_ket_red"/>
    <property type="match status" value="1"/>
</dbReference>
<protein>
    <submittedName>
        <fullName evidence="3">NADP-dependent oxidoreductase domain-containing protein</fullName>
    </submittedName>
</protein>
<gene>
    <name evidence="3" type="ORF">BJX66DRAFT_353309</name>
</gene>
<dbReference type="PRINTS" id="PR00069">
    <property type="entry name" value="ALDKETRDTASE"/>
</dbReference>
<dbReference type="InterPro" id="IPR036812">
    <property type="entry name" value="NAD(P)_OxRdtase_dom_sf"/>
</dbReference>
<evidence type="ECO:0000256" key="1">
    <source>
        <dbReference type="ARBA" id="ARBA00023002"/>
    </source>
</evidence>
<name>A0ABR4FW43_9EURO</name>
<dbReference type="InterPro" id="IPR020471">
    <property type="entry name" value="AKR"/>
</dbReference>
<sequence length="341" mass="37217">MPTPAIPPIGLGLGSLAGFYGPAGSLDDKLSLLTHAHATGLRHWDMADVYGDAETVVGEWVKRSGKRDEIFIATKFGLQRRVDGIHTFRSDPAYVREACERSLERLGVDCIDLYYCHRVDGVTPIERTVMAMFELMKEGKIKHIGLSEVSATTLRRAHAIHPIAALQMEYSLFTLDIEYPNSSSSESIISTARTLNTQIVAFSPIGRGILSGSFPTYASLPENDLRTMYPKYAEGNFPAIMQLVRGLEDVARGLGEDVTAAQVALAWVLAQGVVVIPGTKDPRRMEENVGAGRVAELLKGRQGEVEGLRELAERVRGGIVGGRYPDAVMATMCMDTPPLEE</sequence>
<reference evidence="3 4" key="1">
    <citation type="submission" date="2024-07" db="EMBL/GenBank/DDBJ databases">
        <title>Section-level genome sequencing and comparative genomics of Aspergillus sections Usti and Cavernicolus.</title>
        <authorList>
            <consortium name="Lawrence Berkeley National Laboratory"/>
            <person name="Nybo J.L."/>
            <person name="Vesth T.C."/>
            <person name="Theobald S."/>
            <person name="Frisvad J.C."/>
            <person name="Larsen T.O."/>
            <person name="Kjaerboelling I."/>
            <person name="Rothschild-Mancinelli K."/>
            <person name="Lyhne E.K."/>
            <person name="Kogle M.E."/>
            <person name="Barry K."/>
            <person name="Clum A."/>
            <person name="Na H."/>
            <person name="Ledsgaard L."/>
            <person name="Lin J."/>
            <person name="Lipzen A."/>
            <person name="Kuo A."/>
            <person name="Riley R."/>
            <person name="Mondo S."/>
            <person name="Labutti K."/>
            <person name="Haridas S."/>
            <person name="Pangalinan J."/>
            <person name="Salamov A.A."/>
            <person name="Simmons B.A."/>
            <person name="Magnuson J.K."/>
            <person name="Chen J."/>
            <person name="Drula E."/>
            <person name="Henrissat B."/>
            <person name="Wiebenga A."/>
            <person name="Lubbers R.J."/>
            <person name="Gomes A.C."/>
            <person name="Makela M.R."/>
            <person name="Stajich J."/>
            <person name="Grigoriev I.V."/>
            <person name="Mortensen U.H."/>
            <person name="De Vries R.P."/>
            <person name="Baker S.E."/>
            <person name="Andersen M.R."/>
        </authorList>
    </citation>
    <scope>NUCLEOTIDE SEQUENCE [LARGE SCALE GENOMIC DNA]</scope>
    <source>
        <strain evidence="3 4">CBS 209.92</strain>
    </source>
</reference>
<dbReference type="PANTHER" id="PTHR43625">
    <property type="entry name" value="AFLATOXIN B1 ALDEHYDE REDUCTASE"/>
    <property type="match status" value="1"/>
</dbReference>
<dbReference type="InterPro" id="IPR023210">
    <property type="entry name" value="NADP_OxRdtase_dom"/>
</dbReference>
<keyword evidence="4" id="KW-1185">Reference proteome</keyword>
<keyword evidence="1" id="KW-0560">Oxidoreductase</keyword>